<gene>
    <name evidence="1" type="ORF">J2S63_000600</name>
</gene>
<dbReference type="RefSeq" id="WP_310298431.1">
    <property type="nucleotide sequence ID" value="NZ_BAAAPS010000002.1"/>
</dbReference>
<protein>
    <submittedName>
        <fullName evidence="1">Uncharacterized protein</fullName>
    </submittedName>
</protein>
<proteinExistence type="predicted"/>
<dbReference type="Pfam" id="PF03682">
    <property type="entry name" value="UPF0158"/>
    <property type="match status" value="1"/>
</dbReference>
<accession>A0ABU2BR07</accession>
<organism evidence="1 2">
    <name type="scientific">Nocardioides marmoribigeumensis</name>
    <dbReference type="NCBI Taxonomy" id="433649"/>
    <lineage>
        <taxon>Bacteria</taxon>
        <taxon>Bacillati</taxon>
        <taxon>Actinomycetota</taxon>
        <taxon>Actinomycetes</taxon>
        <taxon>Propionibacteriales</taxon>
        <taxon>Nocardioidaceae</taxon>
        <taxon>Nocardioides</taxon>
    </lineage>
</organism>
<name>A0ABU2BR07_9ACTN</name>
<evidence type="ECO:0000313" key="2">
    <source>
        <dbReference type="Proteomes" id="UP001183648"/>
    </source>
</evidence>
<keyword evidence="2" id="KW-1185">Reference proteome</keyword>
<reference evidence="1 2" key="1">
    <citation type="submission" date="2023-07" db="EMBL/GenBank/DDBJ databases">
        <title>Sequencing the genomes of 1000 actinobacteria strains.</title>
        <authorList>
            <person name="Klenk H.-P."/>
        </authorList>
    </citation>
    <scope>NUCLEOTIDE SEQUENCE [LARGE SCALE GENOMIC DNA]</scope>
    <source>
        <strain evidence="1 2">DSM 19426</strain>
    </source>
</reference>
<evidence type="ECO:0000313" key="1">
    <source>
        <dbReference type="EMBL" id="MDR7361047.1"/>
    </source>
</evidence>
<comment type="caution">
    <text evidence="1">The sequence shown here is derived from an EMBL/GenBank/DDBJ whole genome shotgun (WGS) entry which is preliminary data.</text>
</comment>
<sequence length="239" mass="26345">MTEQDQLRRARSAVARGDLEDVVELALGDSPASLHLIGDGLAAAVRAAVPGAGETARACRERLETRGWTGDDELRQVLEAAEGVGATPLLRPVPVDLDELSDVLEGDPVHGGGAVELATGAVWPRSAIDDAMEEGELEEDDLDSDAWLWVQCEGSRDGFRDMQLFLESVRAPDVARRLERALHGRGAFRRFRDVIWEHEDLLGDWLTFADDRRRGRARRWLAVHGCAPAYRAVHRAQDP</sequence>
<dbReference type="Proteomes" id="UP001183648">
    <property type="component" value="Unassembled WGS sequence"/>
</dbReference>
<dbReference type="EMBL" id="JAVDYG010000001">
    <property type="protein sequence ID" value="MDR7361047.1"/>
    <property type="molecule type" value="Genomic_DNA"/>
</dbReference>
<dbReference type="InterPro" id="IPR005361">
    <property type="entry name" value="UPF0158"/>
</dbReference>